<dbReference type="InterPro" id="IPR023458">
    <property type="entry name" value="Met-tRNA_ligase_1"/>
</dbReference>
<dbReference type="InterPro" id="IPR014729">
    <property type="entry name" value="Rossmann-like_a/b/a_fold"/>
</dbReference>
<evidence type="ECO:0000256" key="2">
    <source>
        <dbReference type="ARBA" id="ARBA00022741"/>
    </source>
</evidence>
<dbReference type="InterPro" id="IPR015413">
    <property type="entry name" value="Methionyl/Leucyl_tRNA_Synth"/>
</dbReference>
<keyword evidence="4 8" id="KW-0648">Protein biosynthesis</keyword>
<dbReference type="PANTHER" id="PTHR45765">
    <property type="entry name" value="METHIONINE--TRNA LIGASE"/>
    <property type="match status" value="1"/>
</dbReference>
<evidence type="ECO:0000256" key="4">
    <source>
        <dbReference type="ARBA" id="ARBA00022917"/>
    </source>
</evidence>
<evidence type="ECO:0000256" key="3">
    <source>
        <dbReference type="ARBA" id="ARBA00022840"/>
    </source>
</evidence>
<keyword evidence="11" id="KW-1185">Reference proteome</keyword>
<sequence>MHPAESGVDGGRWTVVLSPPPTPNGPLHLGHLAGPYVAADIAARVLRDRGARVLSVCGLDDHQNYVLAQARHEGVPVRQLRDRYADLIRGVFAGVRVCHEEFTVPLDDSEYRGAVAGFLAALVDSGAVSIREWTSPACADCSGHLHHAYVSGGCAHCGAGSAGGTCEKCGSGTSAATLTEPTCTRCGRPATTTATYTGPVLDLAAYRPWLLEFWCQATIPATVRTMISALLAKPLPVIPLSYPTDWGIECPLVPGNRIDVWAEMALGYLYTVGQRLTPGVAGLPAHVAAWRSVGGLWTFLGLDNAFYYAVLFPAIYAAAGIAPDLPAGLVVNEFYRLSGAKFSTSRNHAVWAHEILRAEAPEDIRMFLSWDRPAPSPTNFTPESYRAAMVAWRETTTPAGQELAAAELARAESALALRHFDLALATRCLLNADPAERARLLAAISGRVAVGSGAAHPGRD</sequence>
<proteinExistence type="inferred from homology"/>
<dbReference type="PROSITE" id="PS00178">
    <property type="entry name" value="AA_TRNA_LIGASE_I"/>
    <property type="match status" value="1"/>
</dbReference>
<dbReference type="Gene3D" id="2.20.28.20">
    <property type="entry name" value="Methionyl-tRNA synthetase, Zn-domain"/>
    <property type="match status" value="1"/>
</dbReference>
<protein>
    <recommendedName>
        <fullName evidence="6">Methionyl-tRNA synthetase</fullName>
    </recommendedName>
</protein>
<evidence type="ECO:0000313" key="10">
    <source>
        <dbReference type="EMBL" id="GAA3586357.1"/>
    </source>
</evidence>
<evidence type="ECO:0000256" key="7">
    <source>
        <dbReference type="ARBA" id="ARBA00047364"/>
    </source>
</evidence>
<dbReference type="EMBL" id="BAAAZN010000032">
    <property type="protein sequence ID" value="GAA3586357.1"/>
    <property type="molecule type" value="Genomic_DNA"/>
</dbReference>
<dbReference type="PRINTS" id="PR01041">
    <property type="entry name" value="TRNASYNTHMET"/>
</dbReference>
<feature type="domain" description="Methionyl/Leucyl tRNA synthetase" evidence="9">
    <location>
        <begin position="16"/>
        <end position="384"/>
    </location>
</feature>
<evidence type="ECO:0000313" key="11">
    <source>
        <dbReference type="Proteomes" id="UP001500689"/>
    </source>
</evidence>
<evidence type="ECO:0000259" key="9">
    <source>
        <dbReference type="Pfam" id="PF09334"/>
    </source>
</evidence>
<reference evidence="11" key="1">
    <citation type="journal article" date="2019" name="Int. J. Syst. Evol. Microbiol.">
        <title>The Global Catalogue of Microorganisms (GCM) 10K type strain sequencing project: providing services to taxonomists for standard genome sequencing and annotation.</title>
        <authorList>
            <consortium name="The Broad Institute Genomics Platform"/>
            <consortium name="The Broad Institute Genome Sequencing Center for Infectious Disease"/>
            <person name="Wu L."/>
            <person name="Ma J."/>
        </authorList>
    </citation>
    <scope>NUCLEOTIDE SEQUENCE [LARGE SCALE GENOMIC DNA]</scope>
    <source>
        <strain evidence="11">JCM 16898</strain>
    </source>
</reference>
<dbReference type="Pfam" id="PF09334">
    <property type="entry name" value="tRNA-synt_1g"/>
    <property type="match status" value="1"/>
</dbReference>
<organism evidence="10 11">
    <name type="scientific">Amycolatopsis ultiminotia</name>
    <dbReference type="NCBI Taxonomy" id="543629"/>
    <lineage>
        <taxon>Bacteria</taxon>
        <taxon>Bacillati</taxon>
        <taxon>Actinomycetota</taxon>
        <taxon>Actinomycetes</taxon>
        <taxon>Pseudonocardiales</taxon>
        <taxon>Pseudonocardiaceae</taxon>
        <taxon>Amycolatopsis</taxon>
    </lineage>
</organism>
<name>A0ABP6YMM3_9PSEU</name>
<dbReference type="PANTHER" id="PTHR45765:SF1">
    <property type="entry name" value="METHIONINE--TRNA LIGASE, CYTOPLASMIC"/>
    <property type="match status" value="1"/>
</dbReference>
<keyword evidence="3 8" id="KW-0067">ATP-binding</keyword>
<comment type="catalytic activity">
    <reaction evidence="7">
        <text>tRNA(Met) + L-methionine + ATP = L-methionyl-tRNA(Met) + AMP + diphosphate</text>
        <dbReference type="Rhea" id="RHEA:13481"/>
        <dbReference type="Rhea" id="RHEA-COMP:9667"/>
        <dbReference type="Rhea" id="RHEA-COMP:9698"/>
        <dbReference type="ChEBI" id="CHEBI:30616"/>
        <dbReference type="ChEBI" id="CHEBI:33019"/>
        <dbReference type="ChEBI" id="CHEBI:57844"/>
        <dbReference type="ChEBI" id="CHEBI:78442"/>
        <dbReference type="ChEBI" id="CHEBI:78530"/>
        <dbReference type="ChEBI" id="CHEBI:456215"/>
        <dbReference type="EC" id="6.1.1.10"/>
    </reaction>
</comment>
<evidence type="ECO:0000256" key="6">
    <source>
        <dbReference type="ARBA" id="ARBA00030904"/>
    </source>
</evidence>
<evidence type="ECO:0000256" key="5">
    <source>
        <dbReference type="ARBA" id="ARBA00023146"/>
    </source>
</evidence>
<keyword evidence="1 8" id="KW-0436">Ligase</keyword>
<dbReference type="Proteomes" id="UP001500689">
    <property type="component" value="Unassembled WGS sequence"/>
</dbReference>
<gene>
    <name evidence="10" type="ORF">GCM10022222_83790</name>
</gene>
<comment type="caution">
    <text evidence="10">The sequence shown here is derived from an EMBL/GenBank/DDBJ whole genome shotgun (WGS) entry which is preliminary data.</text>
</comment>
<dbReference type="InterPro" id="IPR033911">
    <property type="entry name" value="MetRS_core"/>
</dbReference>
<dbReference type="InterPro" id="IPR001412">
    <property type="entry name" value="aa-tRNA-synth_I_CS"/>
</dbReference>
<keyword evidence="5 8" id="KW-0030">Aminoacyl-tRNA synthetase</keyword>
<evidence type="ECO:0000256" key="1">
    <source>
        <dbReference type="ARBA" id="ARBA00022598"/>
    </source>
</evidence>
<dbReference type="SUPFAM" id="SSF52374">
    <property type="entry name" value="Nucleotidylyl transferase"/>
    <property type="match status" value="1"/>
</dbReference>
<dbReference type="RefSeq" id="WP_344869153.1">
    <property type="nucleotide sequence ID" value="NZ_BAAAZN010000032.1"/>
</dbReference>
<keyword evidence="2 8" id="KW-0547">Nucleotide-binding</keyword>
<evidence type="ECO:0000256" key="8">
    <source>
        <dbReference type="RuleBase" id="RU363039"/>
    </source>
</evidence>
<comment type="similarity">
    <text evidence="8">Belongs to the class-I aminoacyl-tRNA synthetase family.</text>
</comment>
<accession>A0ABP6YMM3</accession>
<dbReference type="InterPro" id="IPR029038">
    <property type="entry name" value="MetRS_Zn"/>
</dbReference>
<dbReference type="Gene3D" id="3.40.50.620">
    <property type="entry name" value="HUPs"/>
    <property type="match status" value="1"/>
</dbReference>